<proteinExistence type="predicted"/>
<dbReference type="Proteomes" id="UP001472677">
    <property type="component" value="Unassembled WGS sequence"/>
</dbReference>
<gene>
    <name evidence="2" type="ORF">V6N12_048632</name>
</gene>
<reference evidence="2 3" key="1">
    <citation type="journal article" date="2024" name="G3 (Bethesda)">
        <title>Genome assembly of Hibiscus sabdariffa L. provides insights into metabolisms of medicinal natural products.</title>
        <authorList>
            <person name="Kim T."/>
        </authorList>
    </citation>
    <scope>NUCLEOTIDE SEQUENCE [LARGE SCALE GENOMIC DNA]</scope>
    <source>
        <strain evidence="2">TK-2024</strain>
        <tissue evidence="2">Old leaves</tissue>
    </source>
</reference>
<accession>A0ABR2EHV1</accession>
<feature type="compositionally biased region" description="Basic and acidic residues" evidence="1">
    <location>
        <begin position="47"/>
        <end position="61"/>
    </location>
</feature>
<dbReference type="EMBL" id="JBBPBM010000013">
    <property type="protein sequence ID" value="KAK8561566.1"/>
    <property type="molecule type" value="Genomic_DNA"/>
</dbReference>
<evidence type="ECO:0000313" key="3">
    <source>
        <dbReference type="Proteomes" id="UP001472677"/>
    </source>
</evidence>
<feature type="region of interest" description="Disordered" evidence="1">
    <location>
        <begin position="37"/>
        <end position="80"/>
    </location>
</feature>
<sequence length="80" mass="9021">MPLFKYNGEWLQERRGGLIGSILNLVVARGEQGSRIGRRGRRLKMPYLKDGKKISRDDKGKSPNATTSLPKPPNNLAMRE</sequence>
<comment type="caution">
    <text evidence="2">The sequence shown here is derived from an EMBL/GenBank/DDBJ whole genome shotgun (WGS) entry which is preliminary data.</text>
</comment>
<name>A0ABR2EHV1_9ROSI</name>
<keyword evidence="3" id="KW-1185">Reference proteome</keyword>
<organism evidence="2 3">
    <name type="scientific">Hibiscus sabdariffa</name>
    <name type="common">roselle</name>
    <dbReference type="NCBI Taxonomy" id="183260"/>
    <lineage>
        <taxon>Eukaryota</taxon>
        <taxon>Viridiplantae</taxon>
        <taxon>Streptophyta</taxon>
        <taxon>Embryophyta</taxon>
        <taxon>Tracheophyta</taxon>
        <taxon>Spermatophyta</taxon>
        <taxon>Magnoliopsida</taxon>
        <taxon>eudicotyledons</taxon>
        <taxon>Gunneridae</taxon>
        <taxon>Pentapetalae</taxon>
        <taxon>rosids</taxon>
        <taxon>malvids</taxon>
        <taxon>Malvales</taxon>
        <taxon>Malvaceae</taxon>
        <taxon>Malvoideae</taxon>
        <taxon>Hibiscus</taxon>
    </lineage>
</organism>
<evidence type="ECO:0000313" key="2">
    <source>
        <dbReference type="EMBL" id="KAK8561566.1"/>
    </source>
</evidence>
<protein>
    <submittedName>
        <fullName evidence="2">Uncharacterized protein</fullName>
    </submittedName>
</protein>
<evidence type="ECO:0000256" key="1">
    <source>
        <dbReference type="SAM" id="MobiDB-lite"/>
    </source>
</evidence>